<comment type="caution">
    <text evidence="1">The sequence shown here is derived from an EMBL/GenBank/DDBJ whole genome shotgun (WGS) entry which is preliminary data.</text>
</comment>
<reference evidence="1 2" key="1">
    <citation type="journal article" date="2019" name="Commun. Biol.">
        <title>The bagworm genome reveals a unique fibroin gene that provides high tensile strength.</title>
        <authorList>
            <person name="Kono N."/>
            <person name="Nakamura H."/>
            <person name="Ohtoshi R."/>
            <person name="Tomita M."/>
            <person name="Numata K."/>
            <person name="Arakawa K."/>
        </authorList>
    </citation>
    <scope>NUCLEOTIDE SEQUENCE [LARGE SCALE GENOMIC DNA]</scope>
</reference>
<gene>
    <name evidence="1" type="ORF">EVAR_52412_1</name>
</gene>
<proteinExistence type="predicted"/>
<evidence type="ECO:0000313" key="2">
    <source>
        <dbReference type="Proteomes" id="UP000299102"/>
    </source>
</evidence>
<dbReference type="AlphaFoldDB" id="A0A4C1YGC7"/>
<dbReference type="EMBL" id="BGZK01001189">
    <property type="protein sequence ID" value="GBP73852.1"/>
    <property type="molecule type" value="Genomic_DNA"/>
</dbReference>
<dbReference type="Proteomes" id="UP000299102">
    <property type="component" value="Unassembled WGS sequence"/>
</dbReference>
<sequence>MVTTELERIKVGKLQDQNIKNEYVERFKDSLDETKQYECLQLVKLWKVTKSVLIDEAKKVCGVKKRTNVSKKDKNEGHSKLRMDKLSVKCLLNADGQVILAPSACGLQEMVNKMNDSVKKRGMKVNVSNIKLMMFARGESTTECDIYRRYCLRILLKSWYYGRGLGARAPPAPPTHPRAGAPNNLYVNYVTWFPMYQSVSNHRTVT</sequence>
<accession>A0A4C1YGC7</accession>
<dbReference type="OrthoDB" id="425681at2759"/>
<organism evidence="1 2">
    <name type="scientific">Eumeta variegata</name>
    <name type="common">Bagworm moth</name>
    <name type="synonym">Eumeta japonica</name>
    <dbReference type="NCBI Taxonomy" id="151549"/>
    <lineage>
        <taxon>Eukaryota</taxon>
        <taxon>Metazoa</taxon>
        <taxon>Ecdysozoa</taxon>
        <taxon>Arthropoda</taxon>
        <taxon>Hexapoda</taxon>
        <taxon>Insecta</taxon>
        <taxon>Pterygota</taxon>
        <taxon>Neoptera</taxon>
        <taxon>Endopterygota</taxon>
        <taxon>Lepidoptera</taxon>
        <taxon>Glossata</taxon>
        <taxon>Ditrysia</taxon>
        <taxon>Tineoidea</taxon>
        <taxon>Psychidae</taxon>
        <taxon>Oiketicinae</taxon>
        <taxon>Eumeta</taxon>
    </lineage>
</organism>
<keyword evidence="2" id="KW-1185">Reference proteome</keyword>
<name>A0A4C1YGC7_EUMVA</name>
<protein>
    <submittedName>
        <fullName evidence="1">Uncharacterized protein</fullName>
    </submittedName>
</protein>
<evidence type="ECO:0000313" key="1">
    <source>
        <dbReference type="EMBL" id="GBP73852.1"/>
    </source>
</evidence>